<organism evidence="1 2">
    <name type="scientific">Mycolicibacterium aurum</name>
    <name type="common">Mycobacterium aurum</name>
    <dbReference type="NCBI Taxonomy" id="1791"/>
    <lineage>
        <taxon>Bacteria</taxon>
        <taxon>Bacillati</taxon>
        <taxon>Actinomycetota</taxon>
        <taxon>Actinomycetes</taxon>
        <taxon>Mycobacteriales</taxon>
        <taxon>Mycobacteriaceae</taxon>
        <taxon>Mycolicibacterium</taxon>
    </lineage>
</organism>
<dbReference type="Pfam" id="PF07080">
    <property type="entry name" value="DUF1348"/>
    <property type="match status" value="1"/>
</dbReference>
<dbReference type="STRING" id="1791.GCA_001049355_00234"/>
<gene>
    <name evidence="1" type="ORF">NCTC10437_01281</name>
</gene>
<dbReference type="AlphaFoldDB" id="A0A3S5EJ11"/>
<dbReference type="OrthoDB" id="9787970at2"/>
<dbReference type="PANTHER" id="PTHR31757:SF0">
    <property type="entry name" value="SLL0781 PROTEIN"/>
    <property type="match status" value="1"/>
</dbReference>
<sequence length="154" mass="17946">MTVLAPPFTRDSAIAKVRAGEDLWNTRDPQRVALAYTPDSWWRNRSHFARGRDEIVEFLTGKWQRELDYRLIKELWTYGGDRIAVRFAYEYHDSSGAWYRAYGNENWEFASDGLMRTRHASINDLAIAEQDRLFHWDSSGPRPADHPGLTELGL</sequence>
<dbReference type="RefSeq" id="WP_048630197.1">
    <property type="nucleotide sequence ID" value="NZ_CVQQ01000001.1"/>
</dbReference>
<dbReference type="SUPFAM" id="SSF54427">
    <property type="entry name" value="NTF2-like"/>
    <property type="match status" value="1"/>
</dbReference>
<proteinExistence type="predicted"/>
<dbReference type="KEGG" id="mauu:NCTC10437_01281"/>
<accession>A0A3S5EJ11</accession>
<reference evidence="1 2" key="1">
    <citation type="submission" date="2018-12" db="EMBL/GenBank/DDBJ databases">
        <authorList>
            <consortium name="Pathogen Informatics"/>
        </authorList>
    </citation>
    <scope>NUCLEOTIDE SEQUENCE [LARGE SCALE GENOMIC DNA]</scope>
    <source>
        <strain evidence="1 2">NCTC10437</strain>
    </source>
</reference>
<protein>
    <submittedName>
        <fullName evidence="1">Response regulator receiver domain-containing protein</fullName>
    </submittedName>
</protein>
<evidence type="ECO:0000313" key="2">
    <source>
        <dbReference type="Proteomes" id="UP000279306"/>
    </source>
</evidence>
<dbReference type="InterPro" id="IPR032710">
    <property type="entry name" value="NTF2-like_dom_sf"/>
</dbReference>
<dbReference type="InterPro" id="IPR009783">
    <property type="entry name" value="DUF1348"/>
</dbReference>
<dbReference type="PANTHER" id="PTHR31757">
    <property type="entry name" value="SLL0781 PROTEIN"/>
    <property type="match status" value="1"/>
</dbReference>
<evidence type="ECO:0000313" key="1">
    <source>
        <dbReference type="EMBL" id="VEG52164.1"/>
    </source>
</evidence>
<keyword evidence="2" id="KW-1185">Reference proteome</keyword>
<dbReference type="Proteomes" id="UP000279306">
    <property type="component" value="Chromosome"/>
</dbReference>
<dbReference type="Gene3D" id="3.10.450.50">
    <property type="match status" value="1"/>
</dbReference>
<dbReference type="EMBL" id="LR134356">
    <property type="protein sequence ID" value="VEG52164.1"/>
    <property type="molecule type" value="Genomic_DNA"/>
</dbReference>
<name>A0A3S5EJ11_MYCAU</name>